<feature type="region of interest" description="Disordered" evidence="1">
    <location>
        <begin position="1"/>
        <end position="49"/>
    </location>
</feature>
<reference evidence="2 3" key="1">
    <citation type="submission" date="2021-03" db="EMBL/GenBank/DDBJ databases">
        <title>Whole genome shotgun sequence of Actinoplanes toevensis NBRC 105298.</title>
        <authorList>
            <person name="Komaki H."/>
            <person name="Tamura T."/>
        </authorList>
    </citation>
    <scope>NUCLEOTIDE SEQUENCE [LARGE SCALE GENOMIC DNA]</scope>
    <source>
        <strain evidence="2 3">NBRC 105298</strain>
    </source>
</reference>
<dbReference type="EMBL" id="BOQN01000022">
    <property type="protein sequence ID" value="GIM89972.1"/>
    <property type="molecule type" value="Genomic_DNA"/>
</dbReference>
<accession>A0A919VZC1</accession>
<proteinExistence type="predicted"/>
<protein>
    <submittedName>
        <fullName evidence="2">Uncharacterized protein</fullName>
    </submittedName>
</protein>
<keyword evidence="3" id="KW-1185">Reference proteome</keyword>
<evidence type="ECO:0000256" key="1">
    <source>
        <dbReference type="SAM" id="MobiDB-lite"/>
    </source>
</evidence>
<dbReference type="AlphaFoldDB" id="A0A919VZC1"/>
<comment type="caution">
    <text evidence="2">The sequence shown here is derived from an EMBL/GenBank/DDBJ whole genome shotgun (WGS) entry which is preliminary data.</text>
</comment>
<dbReference type="Proteomes" id="UP000677082">
    <property type="component" value="Unassembled WGS sequence"/>
</dbReference>
<evidence type="ECO:0000313" key="2">
    <source>
        <dbReference type="EMBL" id="GIM89972.1"/>
    </source>
</evidence>
<sequence>MSDQPWGVDANNPLDEGGEPTAVADGNLADQKAGADPTAQDGTRSPGTVSDRVISYFRLGKAHLFG</sequence>
<gene>
    <name evidence="2" type="ORF">Ato02nite_017650</name>
</gene>
<evidence type="ECO:0000313" key="3">
    <source>
        <dbReference type="Proteomes" id="UP000677082"/>
    </source>
</evidence>
<name>A0A919VZC1_9ACTN</name>
<organism evidence="2 3">
    <name type="scientific">Paractinoplanes toevensis</name>
    <dbReference type="NCBI Taxonomy" id="571911"/>
    <lineage>
        <taxon>Bacteria</taxon>
        <taxon>Bacillati</taxon>
        <taxon>Actinomycetota</taxon>
        <taxon>Actinomycetes</taxon>
        <taxon>Micromonosporales</taxon>
        <taxon>Micromonosporaceae</taxon>
        <taxon>Paractinoplanes</taxon>
    </lineage>
</organism>